<accession>A0ABV5J0H8</accession>
<dbReference type="InterPro" id="IPR050601">
    <property type="entry name" value="CPA3_antiporter_subunitC"/>
</dbReference>
<protein>
    <submittedName>
        <fullName evidence="8">NADH-quinone oxidoreductase subunit K</fullName>
        <ecNumber evidence="8">1.6.5.9</ecNumber>
    </submittedName>
</protein>
<evidence type="ECO:0000256" key="3">
    <source>
        <dbReference type="ARBA" id="ARBA00022475"/>
    </source>
</evidence>
<evidence type="ECO:0000256" key="2">
    <source>
        <dbReference type="ARBA" id="ARBA00010388"/>
    </source>
</evidence>
<keyword evidence="5 7" id="KW-1133">Transmembrane helix</keyword>
<gene>
    <name evidence="8" type="ORF">ACFFUR_00730</name>
</gene>
<evidence type="ECO:0000313" key="8">
    <source>
        <dbReference type="EMBL" id="MFB9210317.1"/>
    </source>
</evidence>
<reference evidence="8 9" key="1">
    <citation type="submission" date="2024-09" db="EMBL/GenBank/DDBJ databases">
        <authorList>
            <person name="Sun Q."/>
            <person name="Mori K."/>
        </authorList>
    </citation>
    <scope>NUCLEOTIDE SEQUENCE [LARGE SCALE GENOMIC DNA]</scope>
    <source>
        <strain evidence="8 9">CECT 7682</strain>
    </source>
</reference>
<dbReference type="EC" id="1.6.5.9" evidence="8"/>
<dbReference type="GO" id="GO:0050136">
    <property type="term" value="F:NADH dehydrogenase (quinone) (non-electrogenic) activity"/>
    <property type="evidence" value="ECO:0007669"/>
    <property type="project" value="UniProtKB-EC"/>
</dbReference>
<evidence type="ECO:0000313" key="9">
    <source>
        <dbReference type="Proteomes" id="UP001589654"/>
    </source>
</evidence>
<evidence type="ECO:0000256" key="7">
    <source>
        <dbReference type="SAM" id="Phobius"/>
    </source>
</evidence>
<dbReference type="Gene3D" id="1.10.287.3510">
    <property type="match status" value="1"/>
</dbReference>
<name>A0ABV5J0H8_9BACT</name>
<organism evidence="8 9">
    <name type="scientific">Echinicola jeungdonensis</name>
    <dbReference type="NCBI Taxonomy" id="709343"/>
    <lineage>
        <taxon>Bacteria</taxon>
        <taxon>Pseudomonadati</taxon>
        <taxon>Bacteroidota</taxon>
        <taxon>Cytophagia</taxon>
        <taxon>Cytophagales</taxon>
        <taxon>Cyclobacteriaceae</taxon>
        <taxon>Echinicola</taxon>
    </lineage>
</organism>
<sequence length="124" mass="13808">MNLIVALVIGILFGSSIYLMLNRNFFKLILGVIVFGYASIYFLFVISGVTQNNPPLIREETAENLQKLADPLPQALTLTAIVIGIGVQLFVIVLLKKVYGVLKIEDLDELQSTDEIDQPKNKEE</sequence>
<evidence type="ECO:0000256" key="1">
    <source>
        <dbReference type="ARBA" id="ARBA00004651"/>
    </source>
</evidence>
<comment type="subcellular location">
    <subcellularLocation>
        <location evidence="1">Cell membrane</location>
        <topology evidence="1">Multi-pass membrane protein</topology>
    </subcellularLocation>
</comment>
<evidence type="ECO:0000256" key="5">
    <source>
        <dbReference type="ARBA" id="ARBA00022989"/>
    </source>
</evidence>
<keyword evidence="9" id="KW-1185">Reference proteome</keyword>
<evidence type="ECO:0000256" key="4">
    <source>
        <dbReference type="ARBA" id="ARBA00022692"/>
    </source>
</evidence>
<keyword evidence="8" id="KW-0560">Oxidoreductase</keyword>
<dbReference type="PANTHER" id="PTHR34583">
    <property type="entry name" value="ANTIPORTER SUBUNIT MNHC2-RELATED"/>
    <property type="match status" value="1"/>
</dbReference>
<proteinExistence type="inferred from homology"/>
<evidence type="ECO:0000256" key="6">
    <source>
        <dbReference type="ARBA" id="ARBA00023136"/>
    </source>
</evidence>
<keyword evidence="3" id="KW-1003">Cell membrane</keyword>
<feature type="transmembrane region" description="Helical" evidence="7">
    <location>
        <begin position="28"/>
        <end position="49"/>
    </location>
</feature>
<dbReference type="RefSeq" id="WP_290249659.1">
    <property type="nucleotide sequence ID" value="NZ_JAUFQT010000002.1"/>
</dbReference>
<dbReference type="PANTHER" id="PTHR34583:SF2">
    <property type="entry name" value="ANTIPORTER SUBUNIT MNHC2-RELATED"/>
    <property type="match status" value="1"/>
</dbReference>
<comment type="caution">
    <text evidence="8">The sequence shown here is derived from an EMBL/GenBank/DDBJ whole genome shotgun (WGS) entry which is preliminary data.</text>
</comment>
<keyword evidence="4 7" id="KW-0812">Transmembrane</keyword>
<dbReference type="Proteomes" id="UP001589654">
    <property type="component" value="Unassembled WGS sequence"/>
</dbReference>
<dbReference type="InterPro" id="IPR039428">
    <property type="entry name" value="NUOK/Mnh_C1-like"/>
</dbReference>
<dbReference type="Pfam" id="PF00420">
    <property type="entry name" value="Oxidored_q2"/>
    <property type="match status" value="1"/>
</dbReference>
<dbReference type="EMBL" id="JBHMEW010000005">
    <property type="protein sequence ID" value="MFB9210317.1"/>
    <property type="molecule type" value="Genomic_DNA"/>
</dbReference>
<feature type="transmembrane region" description="Helical" evidence="7">
    <location>
        <begin position="75"/>
        <end position="95"/>
    </location>
</feature>
<keyword evidence="6 7" id="KW-0472">Membrane</keyword>
<feature type="transmembrane region" description="Helical" evidence="7">
    <location>
        <begin position="6"/>
        <end position="21"/>
    </location>
</feature>
<comment type="similarity">
    <text evidence="2">Belongs to the CPA3 antiporters (TC 2.A.63) subunit C family.</text>
</comment>